<dbReference type="AlphaFoldDB" id="A0A2N6PLB3"/>
<dbReference type="Pfam" id="PF01882">
    <property type="entry name" value="DUF58"/>
    <property type="match status" value="1"/>
</dbReference>
<evidence type="ECO:0000256" key="1">
    <source>
        <dbReference type="SAM" id="Phobius"/>
    </source>
</evidence>
<keyword evidence="1" id="KW-0472">Membrane</keyword>
<dbReference type="Proteomes" id="UP000235703">
    <property type="component" value="Unassembled WGS sequence"/>
</dbReference>
<comment type="caution">
    <text evidence="3">The sequence shown here is derived from an EMBL/GenBank/DDBJ whole genome shotgun (WGS) entry which is preliminary data.</text>
</comment>
<sequence>MRLTTSGFVFLIAGIALIISAYRFSLPGMLPAGILLIGLVALSLLLAIITSRRMEVTLSAAVRSVDGTPVAEVGRPLLLRAALRNRTPLPIGPFGVDLAFRPGLGEDQGVRVPGIGASSSVTVEAECTPTQRGVSGVDGVAVSFEGPFGLSAVSHTLLRGYDIAVAPRLEQMPRPPKAGLAQPMADTSRALRGGTSRDFDTREYVPGDDLRHIHWTSTARHDELMVRHEAEEEHPFAVILLDTAGAGEHPDPAAEVLISAVQSLASVYFSAGYEVLCCIDGTLHPVRETRGAERLRLALASYETGGTELPGTLRGASGAADVAVCAMTPQRASALESALPRGTRSRRLIAADLDLDAGGVDGVFATGHAIPQEWKRLGRRRR</sequence>
<organism evidence="3 4">
    <name type="scientific">Brevibacterium luteolum</name>
    <dbReference type="NCBI Taxonomy" id="199591"/>
    <lineage>
        <taxon>Bacteria</taxon>
        <taxon>Bacillati</taxon>
        <taxon>Actinomycetota</taxon>
        <taxon>Actinomycetes</taxon>
        <taxon>Micrococcales</taxon>
        <taxon>Brevibacteriaceae</taxon>
        <taxon>Brevibacterium</taxon>
    </lineage>
</organism>
<feature type="transmembrane region" description="Helical" evidence="1">
    <location>
        <begin position="7"/>
        <end position="24"/>
    </location>
</feature>
<dbReference type="RefSeq" id="WP_102160564.1">
    <property type="nucleotide sequence ID" value="NZ_JALXLX010000007.1"/>
</dbReference>
<accession>A0A2N6PLB3</accession>
<name>A0A2N6PLB3_9MICO</name>
<dbReference type="OrthoDB" id="9812729at2"/>
<protein>
    <recommendedName>
        <fullName evidence="2">DUF58 domain-containing protein</fullName>
    </recommendedName>
</protein>
<evidence type="ECO:0000313" key="3">
    <source>
        <dbReference type="EMBL" id="PMB99479.1"/>
    </source>
</evidence>
<keyword evidence="1" id="KW-1133">Transmembrane helix</keyword>
<gene>
    <name evidence="3" type="ORF">CJ198_02905</name>
</gene>
<dbReference type="PANTHER" id="PTHR34351">
    <property type="entry name" value="SLR1927 PROTEIN-RELATED"/>
    <property type="match status" value="1"/>
</dbReference>
<keyword evidence="4" id="KW-1185">Reference proteome</keyword>
<keyword evidence="1" id="KW-0812">Transmembrane</keyword>
<dbReference type="EMBL" id="PNFZ01000001">
    <property type="protein sequence ID" value="PMB99479.1"/>
    <property type="molecule type" value="Genomic_DNA"/>
</dbReference>
<dbReference type="InterPro" id="IPR002881">
    <property type="entry name" value="DUF58"/>
</dbReference>
<feature type="transmembrane region" description="Helical" evidence="1">
    <location>
        <begin position="30"/>
        <end position="49"/>
    </location>
</feature>
<proteinExistence type="predicted"/>
<feature type="domain" description="DUF58" evidence="2">
    <location>
        <begin position="200"/>
        <end position="247"/>
    </location>
</feature>
<dbReference type="GeneID" id="86843176"/>
<dbReference type="PANTHER" id="PTHR34351:SF1">
    <property type="entry name" value="SLR1927 PROTEIN"/>
    <property type="match status" value="1"/>
</dbReference>
<evidence type="ECO:0000259" key="2">
    <source>
        <dbReference type="Pfam" id="PF01882"/>
    </source>
</evidence>
<reference evidence="3 4" key="1">
    <citation type="submission" date="2017-09" db="EMBL/GenBank/DDBJ databases">
        <title>Bacterial strain isolated from the female urinary microbiota.</title>
        <authorList>
            <person name="Thomas-White K."/>
            <person name="Kumar N."/>
            <person name="Forster S."/>
            <person name="Putonti C."/>
            <person name="Lawley T."/>
            <person name="Wolfe A.J."/>
        </authorList>
    </citation>
    <scope>NUCLEOTIDE SEQUENCE [LARGE SCALE GENOMIC DNA]</scope>
    <source>
        <strain evidence="3 4">UMB0680</strain>
    </source>
</reference>
<evidence type="ECO:0000313" key="4">
    <source>
        <dbReference type="Proteomes" id="UP000235703"/>
    </source>
</evidence>